<organism evidence="14 15">
    <name type="scientific">Hanseniaspora guilliermondii</name>
    <dbReference type="NCBI Taxonomy" id="56406"/>
    <lineage>
        <taxon>Eukaryota</taxon>
        <taxon>Fungi</taxon>
        <taxon>Dikarya</taxon>
        <taxon>Ascomycota</taxon>
        <taxon>Saccharomycotina</taxon>
        <taxon>Saccharomycetes</taxon>
        <taxon>Saccharomycodales</taxon>
        <taxon>Saccharomycodaceae</taxon>
        <taxon>Hanseniaspora</taxon>
    </lineage>
</organism>
<comment type="similarity">
    <text evidence="3">Belongs to the ATG2 family.</text>
</comment>
<sequence length="1147" mass="131605">MSWFSKAGIYEKLALYCIDKSPLLVDKQKLKSKDGKIIATDARINHKLANENNIKQEKLEKVGFNEIDGIIRHIDLEITSNGLAINVEDSEFIVHDTNQSSLDVNQITEDLMKSVHLLKNNISSFDYKEFSDSIYTSSSETETSTDSVHMKKEPLYNDEISTKEDNDQENDNDTQNFSGSLMDSFRNKIIDMILSNFHIHFRDTRIILVNSGIVVNIESFEAKSSGSERYIDVFGVSVEKHYEDDLAKSSPLGNSIFVSARSSFTDSKTPNLKDDVHEEGIYLMYLEEISLYFMSSSDPGKLIPEEIMISDFTIKHEDIKMNFSSFNVFVKKNIHRYIFKTDELIINITSADFDSKGYKIELNNIEYSNYMKAKLKNGESFASDTFEIEKIKVFHKNMNLSSKKSSSKNKALSIVLKSTHNDNEKALSFDFKLVALELVLKTYRINSGLIIKIPLITGSWKDSKLTGLIKTFSFSLIESFKELNILNNFLILDNVKFKYENAHLSVEVAEANGNLCADSYNCFIQTMADVIYTETYPDHLKYKFETGELIDLSDMLASDDYFIPENFDNDQKSHIESKCSEEGNPVSIKLKKKFLKGLIEERLLAKKKDGSAIGLENMSKNANSKFNLSLLIKQFSLKLHDGFNFNHTRDTIALKLKQQSESDTDEVLFNSIYIPRTYTHNKTTDNEYLETQNFNSLPKFNLQKFKTHSGEIIATDLSVGFELIQQTIQCRLELSCKDLDVIDNLNTSDFNKFLTSYKSPELDNSFLKEEQDILSFDLEIIKPDENLMATEMRMKLHLEPIRMHINEEYVDFLMRFFTFRDERFELIDEYPESAFIQKLEIMGINISVDFKSGIKKTTEKENETENEESVRSQFLTTLKSLIVVENCDLKFKHLVMYGIDDFGDILKIIQSRWVMDVINSQRIALMSGVLPLNSALNISTAFKNLIEQPFVQSSTMDISRSFQNNLIDLGKVSGKEFLKFGVNVSQYTQRWLEFTEAMLSDSNIDIKDRYIDVKKEYYANEDNIIGQMGRKGDTEQIDNVPHDDSSSLKSEEKPTTLKEGLNLAFNSLENNFEEAYKTVSNTSKDLQRTRNNKDASKLIMNNLGISLLKPLIGATGALNNSFQGLQGEFQDDEMNYYAKLYLKEKYK</sequence>
<dbReference type="Proteomes" id="UP000183365">
    <property type="component" value="Unassembled WGS sequence"/>
</dbReference>
<evidence type="ECO:0000256" key="9">
    <source>
        <dbReference type="ARBA" id="ARBA00023136"/>
    </source>
</evidence>
<evidence type="ECO:0000256" key="10">
    <source>
        <dbReference type="ARBA" id="ARBA00024479"/>
    </source>
</evidence>
<comment type="catalytic activity">
    <reaction evidence="12">
        <text>a 1,2-diacyl-sn-glycero-3-phosphocholine(in) = a 1,2-diacyl-sn-glycero-3-phosphocholine(out)</text>
        <dbReference type="Rhea" id="RHEA:38571"/>
        <dbReference type="ChEBI" id="CHEBI:57643"/>
    </reaction>
</comment>
<evidence type="ECO:0000256" key="1">
    <source>
        <dbReference type="ARBA" id="ARBA00004406"/>
    </source>
</evidence>
<dbReference type="GO" id="GO:0000422">
    <property type="term" value="P:autophagy of mitochondrion"/>
    <property type="evidence" value="ECO:0007669"/>
    <property type="project" value="TreeGrafter"/>
</dbReference>
<dbReference type="Pfam" id="PF13329">
    <property type="entry name" value="ATG2_CAD"/>
    <property type="match status" value="1"/>
</dbReference>
<reference evidence="15" key="1">
    <citation type="submission" date="2016-11" db="EMBL/GenBank/DDBJ databases">
        <authorList>
            <person name="Guldener U."/>
        </authorList>
    </citation>
    <scope>NUCLEOTIDE SEQUENCE [LARGE SCALE GENOMIC DNA]</scope>
</reference>
<evidence type="ECO:0000256" key="11">
    <source>
        <dbReference type="ARBA" id="ARBA00024615"/>
    </source>
</evidence>
<protein>
    <recommendedName>
        <fullName evidence="4">Autophagy-related protein 2</fullName>
    </recommendedName>
</protein>
<dbReference type="GO" id="GO:0005789">
    <property type="term" value="C:endoplasmic reticulum membrane"/>
    <property type="evidence" value="ECO:0007669"/>
    <property type="project" value="UniProtKB-SubCell"/>
</dbReference>
<evidence type="ECO:0000256" key="13">
    <source>
        <dbReference type="SAM" id="MobiDB-lite"/>
    </source>
</evidence>
<comment type="catalytic activity">
    <reaction evidence="11">
        <text>a 1,2-diacyl-sn-glycero-3-phosphoethanolamine(in) = a 1,2-diacyl-sn-glycero-3-phosphoethanolamine(out)</text>
        <dbReference type="Rhea" id="RHEA:38895"/>
        <dbReference type="ChEBI" id="CHEBI:64612"/>
    </reaction>
</comment>
<keyword evidence="7" id="KW-0072">Autophagy</keyword>
<feature type="region of interest" description="Disordered" evidence="13">
    <location>
        <begin position="1029"/>
        <end position="1053"/>
    </location>
</feature>
<name>A0A1L0FKI1_9ASCO</name>
<keyword evidence="8" id="KW-0445">Lipid transport</keyword>
<dbReference type="PANTHER" id="PTHR13190">
    <property type="entry name" value="AUTOPHAGY-RELATED 2, ISOFORM A"/>
    <property type="match status" value="1"/>
</dbReference>
<proteinExistence type="inferred from homology"/>
<evidence type="ECO:0000256" key="8">
    <source>
        <dbReference type="ARBA" id="ARBA00023055"/>
    </source>
</evidence>
<evidence type="ECO:0000313" key="15">
    <source>
        <dbReference type="Proteomes" id="UP000183365"/>
    </source>
</evidence>
<dbReference type="GO" id="GO:0043495">
    <property type="term" value="F:protein-membrane adaptor activity"/>
    <property type="evidence" value="ECO:0007669"/>
    <property type="project" value="TreeGrafter"/>
</dbReference>
<keyword evidence="9" id="KW-0472">Membrane</keyword>
<accession>A0A1L0FKI1</accession>
<dbReference type="GO" id="GO:0032266">
    <property type="term" value="F:phosphatidylinositol-3-phosphate binding"/>
    <property type="evidence" value="ECO:0007669"/>
    <property type="project" value="TreeGrafter"/>
</dbReference>
<evidence type="ECO:0000256" key="12">
    <source>
        <dbReference type="ARBA" id="ARBA00024631"/>
    </source>
</evidence>
<evidence type="ECO:0000313" key="14">
    <source>
        <dbReference type="EMBL" id="SGZ40094.1"/>
    </source>
</evidence>
<evidence type="ECO:0000256" key="6">
    <source>
        <dbReference type="ARBA" id="ARBA00022824"/>
    </source>
</evidence>
<gene>
    <name evidence="14" type="ORF">HGUI_02294</name>
</gene>
<dbReference type="GO" id="GO:0061709">
    <property type="term" value="P:reticulophagy"/>
    <property type="evidence" value="ECO:0007669"/>
    <property type="project" value="TreeGrafter"/>
</dbReference>
<dbReference type="GO" id="GO:0034045">
    <property type="term" value="C:phagophore assembly site membrane"/>
    <property type="evidence" value="ECO:0007669"/>
    <property type="project" value="UniProtKB-SubCell"/>
</dbReference>
<dbReference type="VEuPathDB" id="FungiDB:HGUI_02294"/>
<dbReference type="PANTHER" id="PTHR13190:SF1">
    <property type="entry name" value="AUTOPHAGY-RELATED 2, ISOFORM A"/>
    <property type="match status" value="1"/>
</dbReference>
<comment type="catalytic activity">
    <reaction evidence="10">
        <text>a 1,2-diacyl-sn-glycero-3-phospho-L-serine(in) = a 1,2-diacyl-sn-glycero-3-phospho-L-serine(out)</text>
        <dbReference type="Rhea" id="RHEA:38663"/>
        <dbReference type="ChEBI" id="CHEBI:57262"/>
    </reaction>
</comment>
<dbReference type="GO" id="GO:0061723">
    <property type="term" value="P:glycophagy"/>
    <property type="evidence" value="ECO:0007669"/>
    <property type="project" value="TreeGrafter"/>
</dbReference>
<dbReference type="InterPro" id="IPR026849">
    <property type="entry name" value="ATG2"/>
</dbReference>
<keyword evidence="15" id="KW-1185">Reference proteome</keyword>
<evidence type="ECO:0000256" key="5">
    <source>
        <dbReference type="ARBA" id="ARBA00022448"/>
    </source>
</evidence>
<comment type="subcellular location">
    <subcellularLocation>
        <location evidence="1">Endoplasmic reticulum membrane</location>
        <topology evidence="1">Peripheral membrane protein</topology>
    </subcellularLocation>
    <subcellularLocation>
        <location evidence="2">Preautophagosomal structure membrane</location>
        <topology evidence="2">Peripheral membrane protein</topology>
    </subcellularLocation>
</comment>
<evidence type="ECO:0000256" key="4">
    <source>
        <dbReference type="ARBA" id="ARBA00018070"/>
    </source>
</evidence>
<dbReference type="GO" id="GO:0000045">
    <property type="term" value="P:autophagosome assembly"/>
    <property type="evidence" value="ECO:0007669"/>
    <property type="project" value="TreeGrafter"/>
</dbReference>
<dbReference type="GO" id="GO:0006869">
    <property type="term" value="P:lipid transport"/>
    <property type="evidence" value="ECO:0007669"/>
    <property type="project" value="UniProtKB-KW"/>
</dbReference>
<evidence type="ECO:0000256" key="3">
    <source>
        <dbReference type="ARBA" id="ARBA00009714"/>
    </source>
</evidence>
<dbReference type="AlphaFoldDB" id="A0A1L0FKI1"/>
<feature type="compositionally biased region" description="Basic and acidic residues" evidence="13">
    <location>
        <begin position="1030"/>
        <end position="1053"/>
    </location>
</feature>
<dbReference type="OrthoDB" id="18982at2759"/>
<dbReference type="GO" id="GO:0034727">
    <property type="term" value="P:piecemeal microautophagy of the nucleus"/>
    <property type="evidence" value="ECO:0007669"/>
    <property type="project" value="TreeGrafter"/>
</dbReference>
<keyword evidence="6" id="KW-0256">Endoplasmic reticulum</keyword>
<dbReference type="GO" id="GO:0061908">
    <property type="term" value="C:phagophore"/>
    <property type="evidence" value="ECO:0007669"/>
    <property type="project" value="TreeGrafter"/>
</dbReference>
<evidence type="ECO:0000256" key="7">
    <source>
        <dbReference type="ARBA" id="ARBA00023006"/>
    </source>
</evidence>
<keyword evidence="5" id="KW-0813">Transport</keyword>
<dbReference type="EMBL" id="FQNF01000039">
    <property type="protein sequence ID" value="SGZ40094.1"/>
    <property type="molecule type" value="Genomic_DNA"/>
</dbReference>
<evidence type="ECO:0000256" key="2">
    <source>
        <dbReference type="ARBA" id="ARBA00004623"/>
    </source>
</evidence>